<organism evidence="1">
    <name type="scientific">Ranid herpesvirus 3</name>
    <dbReference type="NCBI Taxonomy" id="1987509"/>
    <lineage>
        <taxon>Viruses</taxon>
        <taxon>Duplodnaviria</taxon>
        <taxon>Heunggongvirae</taxon>
        <taxon>Peploviricota</taxon>
        <taxon>Herviviricetes</taxon>
        <taxon>Herpesvirales</taxon>
        <taxon>Alloherpesviridae</taxon>
        <taxon>Batravirus</taxon>
        <taxon>Batravirus ranidallo3</taxon>
    </lineage>
</organism>
<evidence type="ECO:0000313" key="1">
    <source>
        <dbReference type="EMBL" id="ARR28891.1"/>
    </source>
</evidence>
<dbReference type="EMBL" id="KX832224">
    <property type="protein sequence ID" value="ARR28891.1"/>
    <property type="molecule type" value="Genomic_DNA"/>
</dbReference>
<evidence type="ECO:0000313" key="2">
    <source>
        <dbReference type="Proteomes" id="UP000203507"/>
    </source>
</evidence>
<keyword evidence="2" id="KW-1185">Reference proteome</keyword>
<protein>
    <submittedName>
        <fullName evidence="1">Uncharacterized protein</fullName>
    </submittedName>
</protein>
<reference evidence="1" key="1">
    <citation type="journal article" date="2017" name="Vet. Pathol.">
        <title>Ranid Herpesvirus 3 and Proliferative Dermatitis in Free-Ranging Wild Common Frogs (Rana Temporaria).</title>
        <authorList>
            <person name="Origgi F.C."/>
            <person name="Schmidt B.R."/>
            <person name="Lohmann P."/>
            <person name="Otten P."/>
            <person name="Akdesir E."/>
            <person name="Gaschen V."/>
            <person name="Aguilar-Bultet L."/>
            <person name="Wahli T."/>
            <person name="Sattler U."/>
            <person name="Stoffel M.H."/>
        </authorList>
    </citation>
    <scope>NUCLEOTIDE SEQUENCE [LARGE SCALE GENOMIC DNA]</scope>
    <source>
        <strain evidence="1">FO1_2015</strain>
    </source>
</reference>
<dbReference type="KEGG" id="vg:32878225"/>
<dbReference type="GeneID" id="32878225"/>
<accession>A0A1X9T5B5</accession>
<name>A0A1X9T5B5_9VIRU</name>
<sequence length="103" mass="11091">MIILLGAILFKWVGCSNLETGAIIRLHCKIFSAVMLLPVNLAISGSIGINRSEPETLCTAFDVAIISEPYVSLACLSNDCSSLRALKEISSLPGKTAYIHLRL</sequence>
<proteinExistence type="predicted"/>
<dbReference type="Proteomes" id="UP000203507">
    <property type="component" value="Segment"/>
</dbReference>
<dbReference type="RefSeq" id="YP_009362400.1">
    <property type="nucleotide sequence ID" value="NC_034618.1"/>
</dbReference>